<gene>
    <name evidence="2" type="ORF">MM415B01456_0004</name>
</gene>
<evidence type="ECO:0000313" key="2">
    <source>
        <dbReference type="EMBL" id="QJA58382.1"/>
    </source>
</evidence>
<proteinExistence type="predicted"/>
<feature type="region of interest" description="Disordered" evidence="1">
    <location>
        <begin position="623"/>
        <end position="674"/>
    </location>
</feature>
<dbReference type="EMBL" id="MT141321">
    <property type="protein sequence ID" value="QJA58382.1"/>
    <property type="molecule type" value="Genomic_DNA"/>
</dbReference>
<protein>
    <submittedName>
        <fullName evidence="2">Putative head tail connector protein</fullName>
    </submittedName>
</protein>
<evidence type="ECO:0000256" key="1">
    <source>
        <dbReference type="SAM" id="MobiDB-lite"/>
    </source>
</evidence>
<name>A0A6M3IPL3_9ZZZZ</name>
<dbReference type="AlphaFoldDB" id="A0A6M3IPL3"/>
<reference evidence="2" key="1">
    <citation type="submission" date="2020-03" db="EMBL/GenBank/DDBJ databases">
        <title>The deep terrestrial virosphere.</title>
        <authorList>
            <person name="Holmfeldt K."/>
            <person name="Nilsson E."/>
            <person name="Simone D."/>
            <person name="Lopez-Fernandez M."/>
            <person name="Wu X."/>
            <person name="de Brujin I."/>
            <person name="Lundin D."/>
            <person name="Andersson A."/>
            <person name="Bertilsson S."/>
            <person name="Dopson M."/>
        </authorList>
    </citation>
    <scope>NUCLEOTIDE SEQUENCE</scope>
    <source>
        <strain evidence="2">MM415B01456</strain>
    </source>
</reference>
<sequence>MNKETVALWLDRVRRCESLQGKKDNERKQNIKLYIGEFFGDPYSKDSDLNETSFVFEFMKILIGSIYARNPHIFVRSYSGSWAAFAETMETVINYYWGEKRLKDKIKKAIIDAVLQPPGFIEIGYLLISEKKKVMRDLEGEFPELKEVKKEKVESEQGILDETIKEDDVFANFISSWNVMWPDGYHIIRECPYLIIKQKVSYLDLKLNPMYKNVGDLRGFSQSNDNSKPTSFTMKANPRTDSVYSGIDEETIPITLYHIFDKRSQKRFTLAKNYTKDSLFERDWNYLIDGFPVYDLIFNEIPQTDENANSYPLSDIKPMIPDLKELSYISSAMNKHRKRAGTLLLGKTGEITEDEATLIQKAHDVDLVLVDNPGEQNLRGFTPPALPQDFYALRGITLENLMRTSGFQQLLSQAKGVESATESDNIRIGSQIRQSEKQDIIEDFTVEVAKGLGGLIWQFIQDKKRISEIIGEEVTDEMWPELPKDEKEARRLIQRELHFKIEAGSTRPPKDEAIERKQWMDLVAVLKANFPGRFKEDLTLKQILKKFEFRDIDNLVISFDEEEAAQAQKENEMLLQGIPCLISPNGNDMLHLQIHSQAYQIPGLQITPEMDDHILQHSTNMQRKNPSMIPQKGDSKAAVRTNNPDIKRKGITENADLQGAVDKTGSNRGGGITR</sequence>
<organism evidence="2">
    <name type="scientific">viral metagenome</name>
    <dbReference type="NCBI Taxonomy" id="1070528"/>
    <lineage>
        <taxon>unclassified sequences</taxon>
        <taxon>metagenomes</taxon>
        <taxon>organismal metagenomes</taxon>
    </lineage>
</organism>
<accession>A0A6M3IPL3</accession>